<evidence type="ECO:0000313" key="2">
    <source>
        <dbReference type="Proteomes" id="UP001595733"/>
    </source>
</evidence>
<name>A0ABV8UT92_9BACL</name>
<dbReference type="Proteomes" id="UP001595733">
    <property type="component" value="Unassembled WGS sequence"/>
</dbReference>
<dbReference type="RefSeq" id="WP_378140513.1">
    <property type="nucleotide sequence ID" value="NZ_JBHSEF010000010.1"/>
</dbReference>
<accession>A0ABV8UT92</accession>
<dbReference type="EMBL" id="JBHSEF010000010">
    <property type="protein sequence ID" value="MFC4354264.1"/>
    <property type="molecule type" value="Genomic_DNA"/>
</dbReference>
<comment type="caution">
    <text evidence="1">The sequence shown here is derived from an EMBL/GenBank/DDBJ whole genome shotgun (WGS) entry which is preliminary data.</text>
</comment>
<protein>
    <submittedName>
        <fullName evidence="1">HEAT repeat domain-containing protein</fullName>
    </submittedName>
</protein>
<organism evidence="1 2">
    <name type="scientific">Chryseomicrobium palamuruense</name>
    <dbReference type="NCBI Taxonomy" id="682973"/>
    <lineage>
        <taxon>Bacteria</taxon>
        <taxon>Bacillati</taxon>
        <taxon>Bacillota</taxon>
        <taxon>Bacilli</taxon>
        <taxon>Bacillales</taxon>
        <taxon>Caryophanaceae</taxon>
        <taxon>Chryseomicrobium</taxon>
    </lineage>
</organism>
<sequence>MTEQTNEAVVSELIGQARDRSSWEKRLEALKELEQYDTPKVRETIIGLALRDRVYAVKQEAVNMANRLNYTKDGQKIVLTKKNTGYKNSDFTKVFHQVKRDLELGDFEFELESFKEQFKEVNPEMYDVMQYEHKDGFDQWMENKYMNLPKK</sequence>
<keyword evidence="2" id="KW-1185">Reference proteome</keyword>
<gene>
    <name evidence="1" type="ORF">ACFO0S_04150</name>
</gene>
<evidence type="ECO:0000313" key="1">
    <source>
        <dbReference type="EMBL" id="MFC4354264.1"/>
    </source>
</evidence>
<proteinExistence type="predicted"/>
<reference evidence="2" key="1">
    <citation type="journal article" date="2019" name="Int. J. Syst. Evol. Microbiol.">
        <title>The Global Catalogue of Microorganisms (GCM) 10K type strain sequencing project: providing services to taxonomists for standard genome sequencing and annotation.</title>
        <authorList>
            <consortium name="The Broad Institute Genomics Platform"/>
            <consortium name="The Broad Institute Genome Sequencing Center for Infectious Disease"/>
            <person name="Wu L."/>
            <person name="Ma J."/>
        </authorList>
    </citation>
    <scope>NUCLEOTIDE SEQUENCE [LARGE SCALE GENOMIC DNA]</scope>
    <source>
        <strain evidence="2">CCUG 50353</strain>
    </source>
</reference>